<gene>
    <name evidence="2" type="ORF">FEI14_08815</name>
</gene>
<dbReference type="NCBIfam" id="NF040509">
    <property type="entry name" value="Lacto_palin_RPT"/>
    <property type="match status" value="1"/>
</dbReference>
<dbReference type="AlphaFoldDB" id="A0A5R8M0B1"/>
<name>A0A5R8M0B1_LACZE</name>
<organism evidence="2 3">
    <name type="scientific">Lacticaseibacillus zeae</name>
    <name type="common">Lactobacillus zeae</name>
    <dbReference type="NCBI Taxonomy" id="57037"/>
    <lineage>
        <taxon>Bacteria</taxon>
        <taxon>Bacillati</taxon>
        <taxon>Bacillota</taxon>
        <taxon>Bacilli</taxon>
        <taxon>Lactobacillales</taxon>
        <taxon>Lactobacillaceae</taxon>
        <taxon>Lacticaseibacillus</taxon>
    </lineage>
</organism>
<protein>
    <submittedName>
        <fullName evidence="2">Uncharacterized protein</fullName>
    </submittedName>
</protein>
<dbReference type="Proteomes" id="UP000307781">
    <property type="component" value="Unassembled WGS sequence"/>
</dbReference>
<evidence type="ECO:0000313" key="2">
    <source>
        <dbReference type="EMBL" id="TLF41489.1"/>
    </source>
</evidence>
<dbReference type="NCBIfam" id="NF040517">
    <property type="entry name" value="Lacto_Palin_RP2"/>
    <property type="match status" value="1"/>
</dbReference>
<evidence type="ECO:0000256" key="1">
    <source>
        <dbReference type="SAM" id="MobiDB-lite"/>
    </source>
</evidence>
<accession>A0A5R8M0B1</accession>
<evidence type="ECO:0000313" key="3">
    <source>
        <dbReference type="Proteomes" id="UP000307781"/>
    </source>
</evidence>
<dbReference type="EMBL" id="VBWN01000005">
    <property type="protein sequence ID" value="TLF41489.1"/>
    <property type="molecule type" value="Genomic_DNA"/>
</dbReference>
<sequence length="81" mass="9292">MCCCNGSITRSPAQKPACKDPWSQWPKPGPSRPRPLTLRLLTALAHAHLKRGNIPCQNFLPSENQLRFLLHRIRIKHSRML</sequence>
<comment type="caution">
    <text evidence="2">The sequence shown here is derived from an EMBL/GenBank/DDBJ whole genome shotgun (WGS) entry which is preliminary data.</text>
</comment>
<reference evidence="2 3" key="1">
    <citation type="submission" date="2019-05" db="EMBL/GenBank/DDBJ databases">
        <title>Genome-based reclassification of Lactobacillus casei as Lactobacillus casei subsp. casei. subsp.nov., description of Lactobacillus casei subsp. zeae subsp. nov., and emended description of Lactobacillus casei.</title>
        <authorList>
            <person name="Huang C.-H."/>
        </authorList>
    </citation>
    <scope>NUCLEOTIDE SEQUENCE [LARGE SCALE GENOMIC DNA]</scope>
    <source>
        <strain evidence="2 3">CRBIP24.58</strain>
    </source>
</reference>
<dbReference type="AntiFam" id="ANF00266">
    <property type="entry name" value="DNA repeat translations related to WP_020751851.1"/>
</dbReference>
<proteinExistence type="predicted"/>
<feature type="region of interest" description="Disordered" evidence="1">
    <location>
        <begin position="13"/>
        <end position="32"/>
    </location>
</feature>
<dbReference type="AntiFam" id="ANF00267">
    <property type="entry name" value="DNA repeat translations related to WP_015765070.1"/>
</dbReference>